<dbReference type="Gene3D" id="2.60.120.10">
    <property type="entry name" value="Jelly Rolls"/>
    <property type="match status" value="1"/>
</dbReference>
<keyword evidence="5" id="KW-0324">Glycolysis</keyword>
<evidence type="ECO:0000313" key="8">
    <source>
        <dbReference type="EMBL" id="CAA9223951.1"/>
    </source>
</evidence>
<dbReference type="InterPro" id="IPR014710">
    <property type="entry name" value="RmlC-like_jellyroll"/>
</dbReference>
<name>A0A6J4HHI5_9BACT</name>
<accession>A0A6J4HHI5</accession>
<dbReference type="GO" id="GO:0006094">
    <property type="term" value="P:gluconeogenesis"/>
    <property type="evidence" value="ECO:0007669"/>
    <property type="project" value="UniProtKB-KW"/>
</dbReference>
<dbReference type="Pfam" id="PF06560">
    <property type="entry name" value="GPI"/>
    <property type="match status" value="1"/>
</dbReference>
<dbReference type="UniPathway" id="UPA00109">
    <property type="reaction ID" value="UER00181"/>
</dbReference>
<protein>
    <recommendedName>
        <fullName evidence="3">glucose-6-phosphate isomerase</fullName>
        <ecNumber evidence="3">5.3.1.9</ecNumber>
    </recommendedName>
</protein>
<comment type="pathway">
    <text evidence="1">Carbohydrate degradation; glycolysis; D-glyceraldehyde 3-phosphate and glycerone phosphate from D-glucose: step 2/4.</text>
</comment>
<comment type="similarity">
    <text evidence="2">Belongs to the archaeal-type GPI family.</text>
</comment>
<keyword evidence="4" id="KW-0312">Gluconeogenesis</keyword>
<evidence type="ECO:0000256" key="1">
    <source>
        <dbReference type="ARBA" id="ARBA00004926"/>
    </source>
</evidence>
<evidence type="ECO:0000259" key="7">
    <source>
        <dbReference type="Pfam" id="PF06560"/>
    </source>
</evidence>
<dbReference type="InterPro" id="IPR011051">
    <property type="entry name" value="RmlC_Cupin_sf"/>
</dbReference>
<reference evidence="8" key="1">
    <citation type="submission" date="2020-02" db="EMBL/GenBank/DDBJ databases">
        <authorList>
            <person name="Meier V. D."/>
        </authorList>
    </citation>
    <scope>NUCLEOTIDE SEQUENCE</scope>
    <source>
        <strain evidence="8">AVDCRST_MAG63</strain>
    </source>
</reference>
<sequence length="268" mass="29055">MEIDTHPLSGLPIAVDVDAARLRFSAGVSAPAPDRRTAGELRAMLRDPGAAAEALADDVVYTLYPGLATDETGEEMGRRGLRYVALVVRAGTVGAEWVRTRGHTNSHAAGTPVPFPEVHEVWHGLALLYLQTAVAPEVDDVVAVPLGPGDKAVVPPGWASLLVNIGASPLAVGTWRPADCVTRHEELEALGGMAHYVLAGGEPGAYAFEPNTRYRTVPVPRIVPARDLPEFGLHRDEPMFTTFRRNPDFFRFLTRPQDHDAQWTSLYP</sequence>
<evidence type="ECO:0000256" key="6">
    <source>
        <dbReference type="ARBA" id="ARBA00029321"/>
    </source>
</evidence>
<dbReference type="GO" id="GO:0004347">
    <property type="term" value="F:glucose-6-phosphate isomerase activity"/>
    <property type="evidence" value="ECO:0007669"/>
    <property type="project" value="UniProtKB-EC"/>
</dbReference>
<dbReference type="EC" id="5.3.1.9" evidence="3"/>
<dbReference type="CDD" id="cd02218">
    <property type="entry name" value="cupin_PGI"/>
    <property type="match status" value="1"/>
</dbReference>
<dbReference type="EMBL" id="CADCTO010000083">
    <property type="protein sequence ID" value="CAA9223951.1"/>
    <property type="molecule type" value="Genomic_DNA"/>
</dbReference>
<dbReference type="SUPFAM" id="SSF51182">
    <property type="entry name" value="RmlC-like cupins"/>
    <property type="match status" value="1"/>
</dbReference>
<gene>
    <name evidence="8" type="ORF">AVDCRST_MAG63-654</name>
</gene>
<proteinExistence type="inferred from homology"/>
<dbReference type="GO" id="GO:0005737">
    <property type="term" value="C:cytoplasm"/>
    <property type="evidence" value="ECO:0007669"/>
    <property type="project" value="InterPro"/>
</dbReference>
<feature type="domain" description="Glucose-6-phosphate isomerase prokaryote" evidence="7">
    <location>
        <begin position="36"/>
        <end position="202"/>
    </location>
</feature>
<dbReference type="GO" id="GO:0006096">
    <property type="term" value="P:glycolytic process"/>
    <property type="evidence" value="ECO:0007669"/>
    <property type="project" value="UniProtKB-UniPathway"/>
</dbReference>
<evidence type="ECO:0000256" key="5">
    <source>
        <dbReference type="ARBA" id="ARBA00023152"/>
    </source>
</evidence>
<organism evidence="8">
    <name type="scientific">uncultured Armatimonadetes bacterium</name>
    <dbReference type="NCBI Taxonomy" id="157466"/>
    <lineage>
        <taxon>Bacteria</taxon>
        <taxon>Bacillati</taxon>
        <taxon>Armatimonadota</taxon>
        <taxon>environmental samples</taxon>
    </lineage>
</organism>
<evidence type="ECO:0000256" key="4">
    <source>
        <dbReference type="ARBA" id="ARBA00022432"/>
    </source>
</evidence>
<dbReference type="InterPro" id="IPR010551">
    <property type="entry name" value="G6P_isomerase_prok"/>
</dbReference>
<comment type="catalytic activity">
    <reaction evidence="6">
        <text>alpha-D-glucose 6-phosphate = beta-D-fructose 6-phosphate</text>
        <dbReference type="Rhea" id="RHEA:11816"/>
        <dbReference type="ChEBI" id="CHEBI:57634"/>
        <dbReference type="ChEBI" id="CHEBI:58225"/>
        <dbReference type="EC" id="5.3.1.9"/>
    </reaction>
</comment>
<evidence type="ECO:0000256" key="2">
    <source>
        <dbReference type="ARBA" id="ARBA00006542"/>
    </source>
</evidence>
<evidence type="ECO:0000256" key="3">
    <source>
        <dbReference type="ARBA" id="ARBA00011952"/>
    </source>
</evidence>
<dbReference type="AlphaFoldDB" id="A0A6J4HHI5"/>